<comment type="caution">
    <text evidence="3">The sequence shown here is derived from an EMBL/GenBank/DDBJ whole genome shotgun (WGS) entry which is preliminary data.</text>
</comment>
<evidence type="ECO:0000256" key="2">
    <source>
        <dbReference type="SAM" id="SignalP"/>
    </source>
</evidence>
<gene>
    <name evidence="3" type="ORF">D187_002241</name>
</gene>
<name>S9P6U8_CYSF2</name>
<proteinExistence type="predicted"/>
<keyword evidence="4" id="KW-1185">Reference proteome</keyword>
<evidence type="ECO:0000256" key="1">
    <source>
        <dbReference type="SAM" id="MobiDB-lite"/>
    </source>
</evidence>
<accession>S9P6U8</accession>
<protein>
    <recommendedName>
        <fullName evidence="5">PE-PGRS family protein</fullName>
    </recommendedName>
</protein>
<keyword evidence="2" id="KW-0732">Signal</keyword>
<feature type="compositionally biased region" description="Low complexity" evidence="1">
    <location>
        <begin position="211"/>
        <end position="227"/>
    </location>
</feature>
<feature type="region of interest" description="Disordered" evidence="1">
    <location>
        <begin position="211"/>
        <end position="237"/>
    </location>
</feature>
<evidence type="ECO:0000313" key="3">
    <source>
        <dbReference type="EMBL" id="EPX60155.1"/>
    </source>
</evidence>
<feature type="region of interest" description="Disordered" evidence="1">
    <location>
        <begin position="487"/>
        <end position="512"/>
    </location>
</feature>
<evidence type="ECO:0000313" key="4">
    <source>
        <dbReference type="Proteomes" id="UP000011682"/>
    </source>
</evidence>
<organism evidence="3 4">
    <name type="scientific">Cystobacter fuscus (strain ATCC 25194 / DSM 2262 / NBRC 100088 / M29)</name>
    <dbReference type="NCBI Taxonomy" id="1242864"/>
    <lineage>
        <taxon>Bacteria</taxon>
        <taxon>Pseudomonadati</taxon>
        <taxon>Myxococcota</taxon>
        <taxon>Myxococcia</taxon>
        <taxon>Myxococcales</taxon>
        <taxon>Cystobacterineae</taxon>
        <taxon>Archangiaceae</taxon>
        <taxon>Cystobacter</taxon>
    </lineage>
</organism>
<dbReference type="OrthoDB" id="5526773at2"/>
<feature type="region of interest" description="Disordered" evidence="1">
    <location>
        <begin position="330"/>
        <end position="350"/>
    </location>
</feature>
<evidence type="ECO:0008006" key="5">
    <source>
        <dbReference type="Google" id="ProtNLM"/>
    </source>
</evidence>
<sequence length="512" mass="48721">MRDNKSLWMLGAVAALAAAWGCFDFNGAFKDCVERGDCPVEPGTCDPNYRDVPDDKFTDANCDGIDGTASEAIFVDAATGEDERLNVGEKMTPFRTLGAALAQAVQSGKSIYLAQGDYTEPSLQLDKPVSIYGGYSGTNGEWKRGTQYTTRITLPGTGLTVMNLGEDAGVTLDLLTVRATTPPGETGAPCIGVRVMNSGGVRLRNLTVTVGAGSPGTTAPNTPPAADGGTGLPGANGVAGGDGGLPGPSDCNPAGFGQGGKGGIFTAYATRGQAGGPGVEGGSAGCDGGPDTNCDNFNGGPGQNGLNGDAGTDGLEGDGVGVVAQGVWSASSGEQGKPGTGGTHGGGGGGGALLLAGSGFNGGGGGGGGAGGCGGQGGLGGQGGGASIALLLINGQVSVEHCALRTAGGGKGGAGAQGVEGGQGGPGGQGGIGETAGLSKAGDGGKGGTGGNGGKGGNGGNGGGGPSVGVWCQDSSVSAQDTAITLGNGGVPGAPSGNPGLRKEYHQCPGFP</sequence>
<dbReference type="RefSeq" id="WP_002625882.1">
    <property type="nucleotide sequence ID" value="NZ_ANAH02000014.1"/>
</dbReference>
<feature type="chain" id="PRO_5004567396" description="PE-PGRS family protein" evidence="2">
    <location>
        <begin position="18"/>
        <end position="512"/>
    </location>
</feature>
<dbReference type="AlphaFoldDB" id="S9P6U8"/>
<feature type="compositionally biased region" description="Gly residues" evidence="1">
    <location>
        <begin position="442"/>
        <end position="467"/>
    </location>
</feature>
<dbReference type="InterPro" id="IPR011050">
    <property type="entry name" value="Pectin_lyase_fold/virulence"/>
</dbReference>
<feature type="compositionally biased region" description="Gly residues" evidence="1">
    <location>
        <begin position="336"/>
        <end position="350"/>
    </location>
</feature>
<feature type="compositionally biased region" description="Gly residues" evidence="1">
    <location>
        <begin position="408"/>
        <end position="434"/>
    </location>
</feature>
<feature type="signal peptide" evidence="2">
    <location>
        <begin position="1"/>
        <end position="17"/>
    </location>
</feature>
<reference evidence="3" key="1">
    <citation type="submission" date="2013-05" db="EMBL/GenBank/DDBJ databases">
        <title>Genome assembly of Cystobacter fuscus DSM 2262.</title>
        <authorList>
            <person name="Sharma G."/>
            <person name="Khatri I."/>
            <person name="Kaur C."/>
            <person name="Mayilraj S."/>
            <person name="Subramanian S."/>
        </authorList>
    </citation>
    <scope>NUCLEOTIDE SEQUENCE [LARGE SCALE GENOMIC DNA]</scope>
    <source>
        <strain evidence="3">DSM 2262</strain>
    </source>
</reference>
<dbReference type="Proteomes" id="UP000011682">
    <property type="component" value="Unassembled WGS sequence"/>
</dbReference>
<dbReference type="EMBL" id="ANAH02000014">
    <property type="protein sequence ID" value="EPX60155.1"/>
    <property type="molecule type" value="Genomic_DNA"/>
</dbReference>
<feature type="region of interest" description="Disordered" evidence="1">
    <location>
        <begin position="408"/>
        <end position="472"/>
    </location>
</feature>
<dbReference type="SUPFAM" id="SSF51126">
    <property type="entry name" value="Pectin lyase-like"/>
    <property type="match status" value="1"/>
</dbReference>
<feature type="compositionally biased region" description="Gly residues" evidence="1">
    <location>
        <begin position="228"/>
        <end position="237"/>
    </location>
</feature>